<feature type="region of interest" description="Disordered" evidence="1">
    <location>
        <begin position="74"/>
        <end position="210"/>
    </location>
</feature>
<proteinExistence type="predicted"/>
<protein>
    <submittedName>
        <fullName evidence="2">Uncharacterized protein</fullName>
    </submittedName>
</protein>
<name>A0ABQ8TMV0_PERAM</name>
<evidence type="ECO:0000313" key="2">
    <source>
        <dbReference type="EMBL" id="KAJ4447988.1"/>
    </source>
</evidence>
<reference evidence="2 3" key="1">
    <citation type="journal article" date="2022" name="Allergy">
        <title>Genome assembly and annotation of Periplaneta americana reveal a comprehensive cockroach allergen profile.</title>
        <authorList>
            <person name="Wang L."/>
            <person name="Xiong Q."/>
            <person name="Saelim N."/>
            <person name="Wang L."/>
            <person name="Nong W."/>
            <person name="Wan A.T."/>
            <person name="Shi M."/>
            <person name="Liu X."/>
            <person name="Cao Q."/>
            <person name="Hui J.H.L."/>
            <person name="Sookrung N."/>
            <person name="Leung T.F."/>
            <person name="Tungtrongchitr A."/>
            <person name="Tsui S.K.W."/>
        </authorList>
    </citation>
    <scope>NUCLEOTIDE SEQUENCE [LARGE SCALE GENOMIC DNA]</scope>
    <source>
        <strain evidence="2">PWHHKU_190912</strain>
    </source>
</reference>
<evidence type="ECO:0000256" key="1">
    <source>
        <dbReference type="SAM" id="MobiDB-lite"/>
    </source>
</evidence>
<dbReference type="EMBL" id="JAJSOF020000005">
    <property type="protein sequence ID" value="KAJ4447988.1"/>
    <property type="molecule type" value="Genomic_DNA"/>
</dbReference>
<sequence>MEEEAREGRKRIRNERKGSEKSSFLIFLTWLFNDTVSTIRLFSVDGIDGSEMVFGEMRPRIRHRLPEICLTVGQNLGKTKPGNQPKLELNPRPNETSDRQANTFADRATPVGIVLNEKNQKKKNETDKIKSGWRKNDAETDQEEKKELIGSLAEKKLPTEGCTGRNGDREKSSGSNNSNSNNSSSSSSNNNNNNNSSSSSSKQQQQQQQQLFETFQTRKVKYFTIAVHSSSNRGGHSYKISNSDIADLSSVSVADFELLDAGGIAVEEDLVAADLCDRGYFAAAPAEGSGIDILGMDCVAAGRRSPDACSTVVEMACCEDSGSSLWQAACLQQIEFITKIGISYIMKWLPIMG</sequence>
<accession>A0ABQ8TMV0</accession>
<gene>
    <name evidence="2" type="ORF">ANN_09998</name>
</gene>
<feature type="compositionally biased region" description="Basic and acidic residues" evidence="1">
    <location>
        <begin position="118"/>
        <end position="158"/>
    </location>
</feature>
<dbReference type="Proteomes" id="UP001148838">
    <property type="component" value="Unassembled WGS sequence"/>
</dbReference>
<organism evidence="2 3">
    <name type="scientific">Periplaneta americana</name>
    <name type="common">American cockroach</name>
    <name type="synonym">Blatta americana</name>
    <dbReference type="NCBI Taxonomy" id="6978"/>
    <lineage>
        <taxon>Eukaryota</taxon>
        <taxon>Metazoa</taxon>
        <taxon>Ecdysozoa</taxon>
        <taxon>Arthropoda</taxon>
        <taxon>Hexapoda</taxon>
        <taxon>Insecta</taxon>
        <taxon>Pterygota</taxon>
        <taxon>Neoptera</taxon>
        <taxon>Polyneoptera</taxon>
        <taxon>Dictyoptera</taxon>
        <taxon>Blattodea</taxon>
        <taxon>Blattoidea</taxon>
        <taxon>Blattidae</taxon>
        <taxon>Blattinae</taxon>
        <taxon>Periplaneta</taxon>
    </lineage>
</organism>
<keyword evidence="3" id="KW-1185">Reference proteome</keyword>
<evidence type="ECO:0000313" key="3">
    <source>
        <dbReference type="Proteomes" id="UP001148838"/>
    </source>
</evidence>
<feature type="compositionally biased region" description="Low complexity" evidence="1">
    <location>
        <begin position="173"/>
        <end position="210"/>
    </location>
</feature>
<comment type="caution">
    <text evidence="2">The sequence shown here is derived from an EMBL/GenBank/DDBJ whole genome shotgun (WGS) entry which is preliminary data.</text>
</comment>